<feature type="transmembrane region" description="Helical" evidence="7">
    <location>
        <begin position="137"/>
        <end position="160"/>
    </location>
</feature>
<evidence type="ECO:0000256" key="2">
    <source>
        <dbReference type="ARBA" id="ARBA00022692"/>
    </source>
</evidence>
<proteinExistence type="predicted"/>
<dbReference type="CDD" id="cd03228">
    <property type="entry name" value="ABCC_MRP_Like"/>
    <property type="match status" value="1"/>
</dbReference>
<organism evidence="10 11">
    <name type="scientific">Halovibrio salipaludis</name>
    <dbReference type="NCBI Taxonomy" id="2032626"/>
    <lineage>
        <taxon>Bacteria</taxon>
        <taxon>Pseudomonadati</taxon>
        <taxon>Pseudomonadota</taxon>
        <taxon>Gammaproteobacteria</taxon>
        <taxon>Oceanospirillales</taxon>
        <taxon>Halomonadaceae</taxon>
        <taxon>Halovibrio</taxon>
    </lineage>
</organism>
<dbReference type="PROSITE" id="PS00211">
    <property type="entry name" value="ABC_TRANSPORTER_1"/>
    <property type="match status" value="1"/>
</dbReference>
<dbReference type="InterPro" id="IPR003593">
    <property type="entry name" value="AAA+_ATPase"/>
</dbReference>
<evidence type="ECO:0000256" key="3">
    <source>
        <dbReference type="ARBA" id="ARBA00022741"/>
    </source>
</evidence>
<dbReference type="Pfam" id="PF00005">
    <property type="entry name" value="ABC_tran"/>
    <property type="match status" value="1"/>
</dbReference>
<keyword evidence="4" id="KW-0067">ATP-binding</keyword>
<comment type="caution">
    <text evidence="10">The sequence shown here is derived from an EMBL/GenBank/DDBJ whole genome shotgun (WGS) entry which is preliminary data.</text>
</comment>
<dbReference type="GO" id="GO:0140359">
    <property type="term" value="F:ABC-type transporter activity"/>
    <property type="evidence" value="ECO:0007669"/>
    <property type="project" value="InterPro"/>
</dbReference>
<dbReference type="EMBL" id="NSKD01000008">
    <property type="protein sequence ID" value="PAU77813.1"/>
    <property type="molecule type" value="Genomic_DNA"/>
</dbReference>
<evidence type="ECO:0000313" key="10">
    <source>
        <dbReference type="EMBL" id="PAU77813.1"/>
    </source>
</evidence>
<feature type="transmembrane region" description="Helical" evidence="7">
    <location>
        <begin position="166"/>
        <end position="187"/>
    </location>
</feature>
<evidence type="ECO:0000259" key="8">
    <source>
        <dbReference type="PROSITE" id="PS50893"/>
    </source>
</evidence>
<dbReference type="InterPro" id="IPR036640">
    <property type="entry name" value="ABC1_TM_sf"/>
</dbReference>
<name>A0A2A2EZS4_9GAMM</name>
<dbReference type="InterPro" id="IPR003439">
    <property type="entry name" value="ABC_transporter-like_ATP-bd"/>
</dbReference>
<feature type="transmembrane region" description="Helical" evidence="7">
    <location>
        <begin position="21"/>
        <end position="44"/>
    </location>
</feature>
<dbReference type="PANTHER" id="PTHR24221">
    <property type="entry name" value="ATP-BINDING CASSETTE SUB-FAMILY B"/>
    <property type="match status" value="1"/>
</dbReference>
<gene>
    <name evidence="10" type="primary">cydC</name>
    <name evidence="10" type="ORF">CK501_14040</name>
</gene>
<sequence>MSEIRPWLCLVARHRVRMGAGLVLALATLLSGLGLLALSGWFITATAVTAAAWAAGASASLNLYVPGGGIRFFALSRTLSRYLERLVQHDTVLRVLADIRVGLFQRLATTGDRLRRGVGSAAFLSRLIADVQTLDNLYLRLLAPPLVALAATLATVALVALFSVSIAGVMLAVLLPLLLVLTLGTALRVRHAGAAEADVAEGLREGVLEELEGMAELTAAGQLDVHRQRLLQKECRLRGLQYQRTSAVVDAQALTTLILQGLVVAVLLLGAEGWRSGQLSGPVMAMMPLVVMALVEGFMALPGGFSSWGATHAAAARLNGHRATQQAVTTRPQAGLASHPTLTWSHIAVDQGAPPVFRDFSLSLAPGERIAVTGASGAGKSTLAALAARTLEPVSGAVLADGQPVQSWPVEHWRTRLSVLTQSAHLFDASVAENLRLALPDATESQLWQVLEAVALAPTVAAMPLGLTTPVGERAGRLSGGEARRLALARTLLRPAPILILDEPFTGLDSATLARVWEGIQPWLEGRSLLLLIHELTDPVTVDRRLALVSDQPLNGSSAMTSEA</sequence>
<dbReference type="RefSeq" id="WP_095618378.1">
    <property type="nucleotide sequence ID" value="NZ_NSKD01000008.1"/>
</dbReference>
<feature type="transmembrane region" description="Helical" evidence="7">
    <location>
        <begin position="247"/>
        <end position="271"/>
    </location>
</feature>
<reference evidence="10 11" key="1">
    <citation type="submission" date="2017-08" db="EMBL/GenBank/DDBJ databases">
        <title>Halovibrio sewagensis sp. nov., isolated from wastewater of high salinity.</title>
        <authorList>
            <person name="Dong X."/>
            <person name="Zhang G."/>
        </authorList>
    </citation>
    <scope>NUCLEOTIDE SEQUENCE [LARGE SCALE GENOMIC DNA]</scope>
    <source>
        <strain evidence="10 11">YL5-2</strain>
    </source>
</reference>
<keyword evidence="2 7" id="KW-0812">Transmembrane</keyword>
<dbReference type="OrthoDB" id="6336411at2"/>
<evidence type="ECO:0000256" key="1">
    <source>
        <dbReference type="ARBA" id="ARBA00004651"/>
    </source>
</evidence>
<keyword evidence="3" id="KW-0547">Nucleotide-binding</keyword>
<dbReference type="PANTHER" id="PTHR24221:SF654">
    <property type="entry name" value="ATP-BINDING CASSETTE SUB-FAMILY B MEMBER 6"/>
    <property type="match status" value="1"/>
</dbReference>
<keyword evidence="6 7" id="KW-0472">Membrane</keyword>
<dbReference type="GO" id="GO:0034775">
    <property type="term" value="P:glutathione transmembrane transport"/>
    <property type="evidence" value="ECO:0007669"/>
    <property type="project" value="InterPro"/>
</dbReference>
<dbReference type="InterPro" id="IPR014223">
    <property type="entry name" value="ABC_CydC/D"/>
</dbReference>
<evidence type="ECO:0000256" key="5">
    <source>
        <dbReference type="ARBA" id="ARBA00022989"/>
    </source>
</evidence>
<dbReference type="SUPFAM" id="SSF52540">
    <property type="entry name" value="P-loop containing nucleoside triphosphate hydrolases"/>
    <property type="match status" value="1"/>
</dbReference>
<dbReference type="GO" id="GO:0005886">
    <property type="term" value="C:plasma membrane"/>
    <property type="evidence" value="ECO:0007669"/>
    <property type="project" value="UniProtKB-SubCell"/>
</dbReference>
<keyword evidence="5 7" id="KW-1133">Transmembrane helix</keyword>
<dbReference type="GO" id="GO:0045454">
    <property type="term" value="P:cell redox homeostasis"/>
    <property type="evidence" value="ECO:0007669"/>
    <property type="project" value="InterPro"/>
</dbReference>
<dbReference type="Proteomes" id="UP000218896">
    <property type="component" value="Unassembled WGS sequence"/>
</dbReference>
<dbReference type="SUPFAM" id="SSF90123">
    <property type="entry name" value="ABC transporter transmembrane region"/>
    <property type="match status" value="1"/>
</dbReference>
<evidence type="ECO:0000256" key="7">
    <source>
        <dbReference type="SAM" id="Phobius"/>
    </source>
</evidence>
<dbReference type="InterPro" id="IPR017871">
    <property type="entry name" value="ABC_transporter-like_CS"/>
</dbReference>
<dbReference type="InterPro" id="IPR011527">
    <property type="entry name" value="ABC1_TM_dom"/>
</dbReference>
<keyword evidence="11" id="KW-1185">Reference proteome</keyword>
<dbReference type="InterPro" id="IPR027417">
    <property type="entry name" value="P-loop_NTPase"/>
</dbReference>
<dbReference type="GO" id="GO:0005524">
    <property type="term" value="F:ATP binding"/>
    <property type="evidence" value="ECO:0007669"/>
    <property type="project" value="UniProtKB-KW"/>
</dbReference>
<dbReference type="PROSITE" id="PS50929">
    <property type="entry name" value="ABC_TM1F"/>
    <property type="match status" value="1"/>
</dbReference>
<feature type="transmembrane region" description="Helical" evidence="7">
    <location>
        <begin position="283"/>
        <end position="301"/>
    </location>
</feature>
<dbReference type="NCBIfam" id="TIGR02868">
    <property type="entry name" value="CydC"/>
    <property type="match status" value="1"/>
</dbReference>
<dbReference type="Gene3D" id="1.20.1560.10">
    <property type="entry name" value="ABC transporter type 1, transmembrane domain"/>
    <property type="match status" value="1"/>
</dbReference>
<dbReference type="PROSITE" id="PS50893">
    <property type="entry name" value="ABC_TRANSPORTER_2"/>
    <property type="match status" value="1"/>
</dbReference>
<evidence type="ECO:0000313" key="11">
    <source>
        <dbReference type="Proteomes" id="UP000218896"/>
    </source>
</evidence>
<feature type="domain" description="ABC transporter" evidence="8">
    <location>
        <begin position="342"/>
        <end position="564"/>
    </location>
</feature>
<feature type="transmembrane region" description="Helical" evidence="7">
    <location>
        <begin position="50"/>
        <end position="74"/>
    </location>
</feature>
<accession>A0A2A2EZS4</accession>
<dbReference type="GO" id="GO:0016887">
    <property type="term" value="F:ATP hydrolysis activity"/>
    <property type="evidence" value="ECO:0007669"/>
    <property type="project" value="InterPro"/>
</dbReference>
<dbReference type="Gene3D" id="3.40.50.300">
    <property type="entry name" value="P-loop containing nucleotide triphosphate hydrolases"/>
    <property type="match status" value="1"/>
</dbReference>
<evidence type="ECO:0000259" key="9">
    <source>
        <dbReference type="PROSITE" id="PS50929"/>
    </source>
</evidence>
<dbReference type="SMART" id="SM00382">
    <property type="entry name" value="AAA"/>
    <property type="match status" value="1"/>
</dbReference>
<dbReference type="GO" id="GO:0034040">
    <property type="term" value="F:ATPase-coupled lipid transmembrane transporter activity"/>
    <property type="evidence" value="ECO:0007669"/>
    <property type="project" value="TreeGrafter"/>
</dbReference>
<evidence type="ECO:0000256" key="4">
    <source>
        <dbReference type="ARBA" id="ARBA00022840"/>
    </source>
</evidence>
<evidence type="ECO:0000256" key="6">
    <source>
        <dbReference type="ARBA" id="ARBA00023136"/>
    </source>
</evidence>
<feature type="domain" description="ABC transmembrane type-1" evidence="9">
    <location>
        <begin position="20"/>
        <end position="310"/>
    </location>
</feature>
<dbReference type="AlphaFoldDB" id="A0A2A2EZS4"/>
<dbReference type="InterPro" id="IPR039421">
    <property type="entry name" value="Type_1_exporter"/>
</dbReference>
<comment type="subcellular location">
    <subcellularLocation>
        <location evidence="1">Cell membrane</location>
        <topology evidence="1">Multi-pass membrane protein</topology>
    </subcellularLocation>
</comment>
<protein>
    <submittedName>
        <fullName evidence="10">Thiol reductant ABC exporter subunit CydC</fullName>
    </submittedName>
</protein>